<dbReference type="InterPro" id="IPR025877">
    <property type="entry name" value="MobA-like_NTP_Trfase"/>
</dbReference>
<reference evidence="2 3" key="1">
    <citation type="submission" date="2022-05" db="EMBL/GenBank/DDBJ databases">
        <authorList>
            <person name="Park J.-S."/>
        </authorList>
    </citation>
    <scope>NUCLEOTIDE SEQUENCE [LARGE SCALE GENOMIC DNA]</scope>
    <source>
        <strain evidence="2 3">2012CJ35-5</strain>
    </source>
</reference>
<accession>A0ABT0PPS5</accession>
<dbReference type="RefSeq" id="WP_249656575.1">
    <property type="nucleotide sequence ID" value="NZ_JAMFMA010000001.1"/>
</dbReference>
<feature type="domain" description="MobA-like NTP transferase" evidence="1">
    <location>
        <begin position="8"/>
        <end position="169"/>
    </location>
</feature>
<dbReference type="EMBL" id="JAMFMA010000001">
    <property type="protein sequence ID" value="MCL6273398.1"/>
    <property type="molecule type" value="Genomic_DNA"/>
</dbReference>
<dbReference type="CDD" id="cd04182">
    <property type="entry name" value="GT_2_like_f"/>
    <property type="match status" value="1"/>
</dbReference>
<dbReference type="SUPFAM" id="SSF53448">
    <property type="entry name" value="Nucleotide-diphospho-sugar transferases"/>
    <property type="match status" value="1"/>
</dbReference>
<dbReference type="PANTHER" id="PTHR43777:SF1">
    <property type="entry name" value="MOLYBDENUM COFACTOR CYTIDYLYLTRANSFERASE"/>
    <property type="match status" value="1"/>
</dbReference>
<evidence type="ECO:0000313" key="3">
    <source>
        <dbReference type="Proteomes" id="UP001203607"/>
    </source>
</evidence>
<keyword evidence="3" id="KW-1185">Reference proteome</keyword>
<dbReference type="InterPro" id="IPR029044">
    <property type="entry name" value="Nucleotide-diphossugar_trans"/>
</dbReference>
<comment type="caution">
    <text evidence="2">The sequence shown here is derived from an EMBL/GenBank/DDBJ whole genome shotgun (WGS) entry which is preliminary data.</text>
</comment>
<proteinExistence type="predicted"/>
<dbReference type="Gene3D" id="3.90.550.10">
    <property type="entry name" value="Spore Coat Polysaccharide Biosynthesis Protein SpsA, Chain A"/>
    <property type="match status" value="1"/>
</dbReference>
<dbReference type="Pfam" id="PF12804">
    <property type="entry name" value="NTP_transf_3"/>
    <property type="match status" value="1"/>
</dbReference>
<evidence type="ECO:0000313" key="2">
    <source>
        <dbReference type="EMBL" id="MCL6273398.1"/>
    </source>
</evidence>
<sequence length="200" mass="22323">MSCEIYTVILAAGESSRMPGKIKQLLPWGSRTLLGHAISVVQPVSIKVMVVLGAYAEEIEAKLPQDIQRIINPNWRTGMGSSIVSGIQGIMEDKPMPDGVLFFLADQPFMDTTFLQEMIKVFNQENHAIVATAYDKGYGVPAIFHKSLLSELLKLDDKIGAKKLIQKHKSQCYAIRPKGREVDVDTIEKYNQLIDKQNYG</sequence>
<dbReference type="Proteomes" id="UP001203607">
    <property type="component" value="Unassembled WGS sequence"/>
</dbReference>
<protein>
    <submittedName>
        <fullName evidence="2">Nucleotidyltransferase family protein</fullName>
    </submittedName>
</protein>
<evidence type="ECO:0000259" key="1">
    <source>
        <dbReference type="Pfam" id="PF12804"/>
    </source>
</evidence>
<gene>
    <name evidence="2" type="ORF">M3P19_05215</name>
</gene>
<dbReference type="PANTHER" id="PTHR43777">
    <property type="entry name" value="MOLYBDENUM COFACTOR CYTIDYLYLTRANSFERASE"/>
    <property type="match status" value="1"/>
</dbReference>
<organism evidence="2 3">
    <name type="scientific">Flagellimonas spongiicola</name>
    <dbReference type="NCBI Taxonomy" id="2942208"/>
    <lineage>
        <taxon>Bacteria</taxon>
        <taxon>Pseudomonadati</taxon>
        <taxon>Bacteroidota</taxon>
        <taxon>Flavobacteriia</taxon>
        <taxon>Flavobacteriales</taxon>
        <taxon>Flavobacteriaceae</taxon>
        <taxon>Flagellimonas</taxon>
    </lineage>
</organism>
<name>A0ABT0PPS5_9FLAO</name>